<evidence type="ECO:0000313" key="2">
    <source>
        <dbReference type="Proteomes" id="UP001461163"/>
    </source>
</evidence>
<protein>
    <submittedName>
        <fullName evidence="1">Uncharacterized protein</fullName>
    </submittedName>
</protein>
<dbReference type="EMBL" id="JBBMQS010000018">
    <property type="protein sequence ID" value="MEM5499783.1"/>
    <property type="molecule type" value="Genomic_DNA"/>
</dbReference>
<gene>
    <name evidence="1" type="ORF">WNY77_20400</name>
</gene>
<dbReference type="RefSeq" id="WP_342882792.1">
    <property type="nucleotide sequence ID" value="NZ_JBBMQS010000018.1"/>
</dbReference>
<accession>A0ABU9T0Z2</accession>
<organism evidence="1 2">
    <name type="scientific">Paraglaciecola mesophila</name>
    <dbReference type="NCBI Taxonomy" id="197222"/>
    <lineage>
        <taxon>Bacteria</taxon>
        <taxon>Pseudomonadati</taxon>
        <taxon>Pseudomonadota</taxon>
        <taxon>Gammaproteobacteria</taxon>
        <taxon>Alteromonadales</taxon>
        <taxon>Alteromonadaceae</taxon>
        <taxon>Paraglaciecola</taxon>
    </lineage>
</organism>
<name>A0ABU9T0Z2_9ALTE</name>
<dbReference type="Proteomes" id="UP001461163">
    <property type="component" value="Unassembled WGS sequence"/>
</dbReference>
<evidence type="ECO:0000313" key="1">
    <source>
        <dbReference type="EMBL" id="MEM5499783.1"/>
    </source>
</evidence>
<keyword evidence="2" id="KW-1185">Reference proteome</keyword>
<sequence length="91" mass="9705">MSTDSNFGHSISRLLLGRRLTDVERATSNAYENQQMILARKEQVASATKEFCRLPLTPVGAFAAGAAVGMTGSKPASVPLIMRIVSLVNLA</sequence>
<comment type="caution">
    <text evidence="1">The sequence shown here is derived from an EMBL/GenBank/DDBJ whole genome shotgun (WGS) entry which is preliminary data.</text>
</comment>
<reference evidence="1 2" key="1">
    <citation type="submission" date="2024-03" db="EMBL/GenBank/DDBJ databases">
        <title>Community enrichment and isolation of bacterial strains for fucoidan degradation.</title>
        <authorList>
            <person name="Sichert A."/>
        </authorList>
    </citation>
    <scope>NUCLEOTIDE SEQUENCE [LARGE SCALE GENOMIC DNA]</scope>
    <source>
        <strain evidence="1 2">AS12</strain>
    </source>
</reference>
<proteinExistence type="predicted"/>